<name>A0A645F4Y0_9ZZZZ</name>
<organism evidence="2">
    <name type="scientific">bioreactor metagenome</name>
    <dbReference type="NCBI Taxonomy" id="1076179"/>
    <lineage>
        <taxon>unclassified sequences</taxon>
        <taxon>metagenomes</taxon>
        <taxon>ecological metagenomes</taxon>
    </lineage>
</organism>
<reference evidence="2" key="1">
    <citation type="submission" date="2019-08" db="EMBL/GenBank/DDBJ databases">
        <authorList>
            <person name="Kucharzyk K."/>
            <person name="Murdoch R.W."/>
            <person name="Higgins S."/>
            <person name="Loffler F."/>
        </authorList>
    </citation>
    <scope>NUCLEOTIDE SEQUENCE</scope>
</reference>
<dbReference type="EMBL" id="VSSQ01055431">
    <property type="protein sequence ID" value="MPN09331.1"/>
    <property type="molecule type" value="Genomic_DNA"/>
</dbReference>
<evidence type="ECO:0000313" key="2">
    <source>
        <dbReference type="EMBL" id="MPN09331.1"/>
    </source>
</evidence>
<comment type="caution">
    <text evidence="2">The sequence shown here is derived from an EMBL/GenBank/DDBJ whole genome shotgun (WGS) entry which is preliminary data.</text>
</comment>
<dbReference type="AlphaFoldDB" id="A0A645F4Y0"/>
<feature type="region of interest" description="Disordered" evidence="1">
    <location>
        <begin position="42"/>
        <end position="106"/>
    </location>
</feature>
<feature type="region of interest" description="Disordered" evidence="1">
    <location>
        <begin position="123"/>
        <end position="149"/>
    </location>
</feature>
<sequence length="186" mass="20463">MGRYRHHHGHRGLKCGFRHDTGKQGGTLSGCFAKNECASGQGASRRRSHYDSLQRSGLGGCRNLGDGRLNPGGSASDRKRELKDPGVGPYRRIGAGGEEYGGINQRSALGGSDQYGIFRQSGSLWPGPGHRGGHRHEDPGRTDCRDDAKRGRYRDAFEKTPWYAGKSNGPCRIGHMRRYLFSRHAL</sequence>
<feature type="compositionally biased region" description="Basic and acidic residues" evidence="1">
    <location>
        <begin position="135"/>
        <end position="149"/>
    </location>
</feature>
<accession>A0A645F4Y0</accession>
<gene>
    <name evidence="2" type="ORF">SDC9_156620</name>
</gene>
<evidence type="ECO:0000256" key="1">
    <source>
        <dbReference type="SAM" id="MobiDB-lite"/>
    </source>
</evidence>
<proteinExistence type="predicted"/>
<protein>
    <submittedName>
        <fullName evidence="2">Uncharacterized protein</fullName>
    </submittedName>
</protein>